<dbReference type="InterPro" id="IPR002347">
    <property type="entry name" value="SDR_fam"/>
</dbReference>
<gene>
    <name evidence="2" type="ORF">B0H17DRAFT_1197305</name>
</gene>
<dbReference type="PANTHER" id="PTHR45458:SF3">
    <property type="entry name" value="CHAIN DEHYDROGENASE (ATSC), PUTATIVE-RELATED"/>
    <property type="match status" value="1"/>
</dbReference>
<keyword evidence="3" id="KW-1185">Reference proteome</keyword>
<evidence type="ECO:0000259" key="1">
    <source>
        <dbReference type="SMART" id="SM00822"/>
    </source>
</evidence>
<accession>A0AAD7DRW6</accession>
<dbReference type="Gene3D" id="3.40.50.720">
    <property type="entry name" value="NAD(P)-binding Rossmann-like Domain"/>
    <property type="match status" value="1"/>
</dbReference>
<comment type="caution">
    <text evidence="2">The sequence shown here is derived from an EMBL/GenBank/DDBJ whole genome shotgun (WGS) entry which is preliminary data.</text>
</comment>
<dbReference type="InterPro" id="IPR052184">
    <property type="entry name" value="SDR_enzymes"/>
</dbReference>
<dbReference type="SMART" id="SM00822">
    <property type="entry name" value="PKS_KR"/>
    <property type="match status" value="1"/>
</dbReference>
<dbReference type="EMBL" id="JARKIE010000029">
    <property type="protein sequence ID" value="KAJ7697644.1"/>
    <property type="molecule type" value="Genomic_DNA"/>
</dbReference>
<reference evidence="2" key="1">
    <citation type="submission" date="2023-03" db="EMBL/GenBank/DDBJ databases">
        <title>Massive genome expansion in bonnet fungi (Mycena s.s.) driven by repeated elements and novel gene families across ecological guilds.</title>
        <authorList>
            <consortium name="Lawrence Berkeley National Laboratory"/>
            <person name="Harder C.B."/>
            <person name="Miyauchi S."/>
            <person name="Viragh M."/>
            <person name="Kuo A."/>
            <person name="Thoen E."/>
            <person name="Andreopoulos B."/>
            <person name="Lu D."/>
            <person name="Skrede I."/>
            <person name="Drula E."/>
            <person name="Henrissat B."/>
            <person name="Morin E."/>
            <person name="Kohler A."/>
            <person name="Barry K."/>
            <person name="LaButti K."/>
            <person name="Morin E."/>
            <person name="Salamov A."/>
            <person name="Lipzen A."/>
            <person name="Mereny Z."/>
            <person name="Hegedus B."/>
            <person name="Baldrian P."/>
            <person name="Stursova M."/>
            <person name="Weitz H."/>
            <person name="Taylor A."/>
            <person name="Grigoriev I.V."/>
            <person name="Nagy L.G."/>
            <person name="Martin F."/>
            <person name="Kauserud H."/>
        </authorList>
    </citation>
    <scope>NUCLEOTIDE SEQUENCE</scope>
    <source>
        <strain evidence="2">CBHHK067</strain>
    </source>
</reference>
<dbReference type="SUPFAM" id="SSF51735">
    <property type="entry name" value="NAD(P)-binding Rossmann-fold domains"/>
    <property type="match status" value="1"/>
</dbReference>
<dbReference type="GO" id="GO:0016616">
    <property type="term" value="F:oxidoreductase activity, acting on the CH-OH group of donors, NAD or NADP as acceptor"/>
    <property type="evidence" value="ECO:0007669"/>
    <property type="project" value="TreeGrafter"/>
</dbReference>
<dbReference type="InterPro" id="IPR036291">
    <property type="entry name" value="NAD(P)-bd_dom_sf"/>
</dbReference>
<dbReference type="Pfam" id="PF00106">
    <property type="entry name" value="adh_short"/>
    <property type="match status" value="1"/>
</dbReference>
<dbReference type="AlphaFoldDB" id="A0AAD7DRW6"/>
<proteinExistence type="predicted"/>
<dbReference type="PANTHER" id="PTHR45458">
    <property type="entry name" value="SHORT-CHAIN DEHYDROGENASE/REDUCTASE SDR"/>
    <property type="match status" value="1"/>
</dbReference>
<evidence type="ECO:0000313" key="2">
    <source>
        <dbReference type="EMBL" id="KAJ7697644.1"/>
    </source>
</evidence>
<dbReference type="PRINTS" id="PR00081">
    <property type="entry name" value="GDHRDH"/>
</dbReference>
<evidence type="ECO:0000313" key="3">
    <source>
        <dbReference type="Proteomes" id="UP001221757"/>
    </source>
</evidence>
<feature type="domain" description="Ketoreductase" evidence="1">
    <location>
        <begin position="2"/>
        <end position="199"/>
    </location>
</feature>
<dbReference type="CDD" id="cd05325">
    <property type="entry name" value="carb_red_sniffer_like_SDR_c"/>
    <property type="match status" value="1"/>
</dbReference>
<protein>
    <recommendedName>
        <fullName evidence="1">Ketoreductase domain-containing protein</fullName>
    </recommendedName>
</protein>
<dbReference type="InterPro" id="IPR057326">
    <property type="entry name" value="KR_dom"/>
</dbReference>
<organism evidence="2 3">
    <name type="scientific">Mycena rosella</name>
    <name type="common">Pink bonnet</name>
    <name type="synonym">Agaricus rosellus</name>
    <dbReference type="NCBI Taxonomy" id="1033263"/>
    <lineage>
        <taxon>Eukaryota</taxon>
        <taxon>Fungi</taxon>
        <taxon>Dikarya</taxon>
        <taxon>Basidiomycota</taxon>
        <taxon>Agaricomycotina</taxon>
        <taxon>Agaricomycetes</taxon>
        <taxon>Agaricomycetidae</taxon>
        <taxon>Agaricales</taxon>
        <taxon>Marasmiineae</taxon>
        <taxon>Mycenaceae</taxon>
        <taxon>Mycena</taxon>
    </lineage>
</organism>
<sequence>MSTYIITGAARGLGLEFVTQLSAEKANTVFALVRSKSSAAALAELSRRNVIILEADITDADSLKVVLEFKKLPRAVAEATGGKVDYLINNAAIHDHSKVTLDAYPTPAAIEADLLENFRVNTLGTIHATNAFLPLLRAGSVKKVVTLTTGAADIDLTAALSNPGQAGYSISKAALNMAVAKFALALKGEGFVFLAISPGLVATATAPRTPEQAKEYAIFKEKLAKLAPDFKGPITPQVSVQMMLEVIYRWSVEDTGAFVSHHGSKEWL</sequence>
<dbReference type="Proteomes" id="UP001221757">
    <property type="component" value="Unassembled WGS sequence"/>
</dbReference>
<name>A0AAD7DRW6_MYCRO</name>